<dbReference type="SUPFAM" id="SSF57903">
    <property type="entry name" value="FYVE/PHD zinc finger"/>
    <property type="match status" value="1"/>
</dbReference>
<feature type="compositionally biased region" description="Acidic residues" evidence="11">
    <location>
        <begin position="355"/>
        <end position="365"/>
    </location>
</feature>
<accession>T0QQ75</accession>
<dbReference type="OMA" id="NEYAPPD"/>
<dbReference type="Pfam" id="PF00628">
    <property type="entry name" value="PHD"/>
    <property type="match status" value="1"/>
</dbReference>
<dbReference type="InterPro" id="IPR019787">
    <property type="entry name" value="Znf_PHD-finger"/>
</dbReference>
<feature type="compositionally biased region" description="Polar residues" evidence="11">
    <location>
        <begin position="527"/>
        <end position="548"/>
    </location>
</feature>
<evidence type="ECO:0000256" key="4">
    <source>
        <dbReference type="ARBA" id="ARBA00022833"/>
    </source>
</evidence>
<keyword evidence="4" id="KW-0862">Zinc</keyword>
<evidence type="ECO:0000256" key="10">
    <source>
        <dbReference type="PROSITE-ProRule" id="PRU00146"/>
    </source>
</evidence>
<dbReference type="InterPro" id="IPR045876">
    <property type="entry name" value="PRHA-like_PHD-finger"/>
</dbReference>
<dbReference type="PANTHER" id="PTHR12628">
    <property type="entry name" value="POLYCOMB-LIKE TRANSCRIPTION FACTOR"/>
    <property type="match status" value="1"/>
</dbReference>
<proteinExistence type="predicted"/>
<keyword evidence="14" id="KW-1185">Reference proteome</keyword>
<evidence type="ECO:0000256" key="8">
    <source>
        <dbReference type="ARBA" id="ARBA00023163"/>
    </source>
</evidence>
<feature type="region of interest" description="Disordered" evidence="11">
    <location>
        <begin position="414"/>
        <end position="579"/>
    </location>
</feature>
<dbReference type="GeneID" id="19947462"/>
<feature type="compositionally biased region" description="Basic residues" evidence="11">
    <location>
        <begin position="475"/>
        <end position="487"/>
    </location>
</feature>
<dbReference type="Gene3D" id="3.30.40.10">
    <property type="entry name" value="Zinc/RING finger domain, C3HC4 (zinc finger)"/>
    <property type="match status" value="1"/>
</dbReference>
<dbReference type="InterPro" id="IPR019786">
    <property type="entry name" value="Zinc_finger_PHD-type_CS"/>
</dbReference>
<dbReference type="AlphaFoldDB" id="T0QQ75"/>
<dbReference type="STRING" id="1156394.T0QQ75"/>
<evidence type="ECO:0000259" key="12">
    <source>
        <dbReference type="PROSITE" id="PS50016"/>
    </source>
</evidence>
<dbReference type="GO" id="GO:0003682">
    <property type="term" value="F:chromatin binding"/>
    <property type="evidence" value="ECO:0007669"/>
    <property type="project" value="TreeGrafter"/>
</dbReference>
<gene>
    <name evidence="13" type="ORF">SDRG_06735</name>
</gene>
<evidence type="ECO:0000256" key="6">
    <source>
        <dbReference type="ARBA" id="ARBA00023125"/>
    </source>
</evidence>
<evidence type="ECO:0000256" key="5">
    <source>
        <dbReference type="ARBA" id="ARBA00023015"/>
    </source>
</evidence>
<feature type="region of interest" description="Disordered" evidence="11">
    <location>
        <begin position="1"/>
        <end position="58"/>
    </location>
</feature>
<keyword evidence="5" id="KW-0805">Transcription regulation</keyword>
<dbReference type="OrthoDB" id="1903104at2759"/>
<dbReference type="EMBL" id="JH767149">
    <property type="protein sequence ID" value="EQC35995.1"/>
    <property type="molecule type" value="Genomic_DNA"/>
</dbReference>
<keyword evidence="7" id="KW-0371">Homeobox</keyword>
<evidence type="ECO:0000256" key="7">
    <source>
        <dbReference type="ARBA" id="ARBA00023155"/>
    </source>
</evidence>
<feature type="region of interest" description="Disordered" evidence="11">
    <location>
        <begin position="262"/>
        <end position="301"/>
    </location>
</feature>
<evidence type="ECO:0000256" key="2">
    <source>
        <dbReference type="ARBA" id="ARBA00022723"/>
    </source>
</evidence>
<dbReference type="InterPro" id="IPR001965">
    <property type="entry name" value="Znf_PHD"/>
</dbReference>
<keyword evidence="8" id="KW-0804">Transcription</keyword>
<name>T0QQ75_SAPDV</name>
<keyword evidence="2" id="KW-0479">Metal-binding</keyword>
<dbReference type="PROSITE" id="PS50016">
    <property type="entry name" value="ZF_PHD_2"/>
    <property type="match status" value="1"/>
</dbReference>
<comment type="subcellular location">
    <subcellularLocation>
        <location evidence="1">Nucleus</location>
    </subcellularLocation>
</comment>
<dbReference type="RefSeq" id="XP_008610757.1">
    <property type="nucleotide sequence ID" value="XM_008612535.1"/>
</dbReference>
<protein>
    <recommendedName>
        <fullName evidence="12">PHD-type domain-containing protein</fullName>
    </recommendedName>
</protein>
<dbReference type="CDD" id="cd15504">
    <property type="entry name" value="PHD_PRHA_like"/>
    <property type="match status" value="1"/>
</dbReference>
<feature type="compositionally biased region" description="Low complexity" evidence="11">
    <location>
        <begin position="489"/>
        <end position="507"/>
    </location>
</feature>
<dbReference type="SMART" id="SM00249">
    <property type="entry name" value="PHD"/>
    <property type="match status" value="1"/>
</dbReference>
<dbReference type="PROSITE" id="PS01359">
    <property type="entry name" value="ZF_PHD_1"/>
    <property type="match status" value="1"/>
</dbReference>
<feature type="domain" description="PHD-type" evidence="12">
    <location>
        <begin position="172"/>
        <end position="230"/>
    </location>
</feature>
<reference evidence="13 14" key="1">
    <citation type="submission" date="2012-04" db="EMBL/GenBank/DDBJ databases">
        <title>The Genome Sequence of Saprolegnia declina VS20.</title>
        <authorList>
            <consortium name="The Broad Institute Genome Sequencing Platform"/>
            <person name="Russ C."/>
            <person name="Nusbaum C."/>
            <person name="Tyler B."/>
            <person name="van West P."/>
            <person name="Dieguez-Uribeondo J."/>
            <person name="de Bruijn I."/>
            <person name="Tripathy S."/>
            <person name="Jiang R."/>
            <person name="Young S.K."/>
            <person name="Zeng Q."/>
            <person name="Gargeya S."/>
            <person name="Fitzgerald M."/>
            <person name="Haas B."/>
            <person name="Abouelleil A."/>
            <person name="Alvarado L."/>
            <person name="Arachchi H.M."/>
            <person name="Berlin A."/>
            <person name="Chapman S.B."/>
            <person name="Goldberg J."/>
            <person name="Griggs A."/>
            <person name="Gujja S."/>
            <person name="Hansen M."/>
            <person name="Howarth C."/>
            <person name="Imamovic A."/>
            <person name="Larimer J."/>
            <person name="McCowen C."/>
            <person name="Montmayeur A."/>
            <person name="Murphy C."/>
            <person name="Neiman D."/>
            <person name="Pearson M."/>
            <person name="Priest M."/>
            <person name="Roberts A."/>
            <person name="Saif S."/>
            <person name="Shea T."/>
            <person name="Sisk P."/>
            <person name="Sykes S."/>
            <person name="Wortman J."/>
            <person name="Nusbaum C."/>
            <person name="Birren B."/>
        </authorList>
    </citation>
    <scope>NUCLEOTIDE SEQUENCE [LARGE SCALE GENOMIC DNA]</scope>
    <source>
        <strain evidence="13 14">VS20</strain>
    </source>
</reference>
<evidence type="ECO:0000256" key="3">
    <source>
        <dbReference type="ARBA" id="ARBA00022771"/>
    </source>
</evidence>
<evidence type="ECO:0000313" key="13">
    <source>
        <dbReference type="EMBL" id="EQC35995.1"/>
    </source>
</evidence>
<dbReference type="InterPro" id="IPR011011">
    <property type="entry name" value="Znf_FYVE_PHD"/>
</dbReference>
<dbReference type="GO" id="GO:0045814">
    <property type="term" value="P:negative regulation of gene expression, epigenetic"/>
    <property type="evidence" value="ECO:0007669"/>
    <property type="project" value="TreeGrafter"/>
</dbReference>
<dbReference type="GO" id="GO:0008270">
    <property type="term" value="F:zinc ion binding"/>
    <property type="evidence" value="ECO:0007669"/>
    <property type="project" value="UniProtKB-KW"/>
</dbReference>
<dbReference type="PANTHER" id="PTHR12628:SF10">
    <property type="entry name" value="HOMEOBOX DOMAIN-CONTAINING PROTEIN"/>
    <property type="match status" value="1"/>
</dbReference>
<evidence type="ECO:0000256" key="9">
    <source>
        <dbReference type="ARBA" id="ARBA00023242"/>
    </source>
</evidence>
<organism evidence="13 14">
    <name type="scientific">Saprolegnia diclina (strain VS20)</name>
    <dbReference type="NCBI Taxonomy" id="1156394"/>
    <lineage>
        <taxon>Eukaryota</taxon>
        <taxon>Sar</taxon>
        <taxon>Stramenopiles</taxon>
        <taxon>Oomycota</taxon>
        <taxon>Saprolegniomycetes</taxon>
        <taxon>Saprolegniales</taxon>
        <taxon>Saprolegniaceae</taxon>
        <taxon>Saprolegnia</taxon>
    </lineage>
</organism>
<keyword evidence="3 10" id="KW-0863">Zinc-finger</keyword>
<feature type="compositionally biased region" description="Low complexity" evidence="11">
    <location>
        <begin position="366"/>
        <end position="381"/>
    </location>
</feature>
<dbReference type="InterPro" id="IPR013083">
    <property type="entry name" value="Znf_RING/FYVE/PHD"/>
</dbReference>
<feature type="region of interest" description="Disordered" evidence="11">
    <location>
        <begin position="353"/>
        <end position="391"/>
    </location>
</feature>
<dbReference type="GO" id="GO:0003677">
    <property type="term" value="F:DNA binding"/>
    <property type="evidence" value="ECO:0007669"/>
    <property type="project" value="UniProtKB-KW"/>
</dbReference>
<evidence type="ECO:0000256" key="11">
    <source>
        <dbReference type="SAM" id="MobiDB-lite"/>
    </source>
</evidence>
<dbReference type="Proteomes" id="UP000030762">
    <property type="component" value="Unassembled WGS sequence"/>
</dbReference>
<evidence type="ECO:0000313" key="14">
    <source>
        <dbReference type="Proteomes" id="UP000030762"/>
    </source>
</evidence>
<dbReference type="eggNOG" id="KOG4299">
    <property type="taxonomic scope" value="Eukaryota"/>
</dbReference>
<keyword evidence="9" id="KW-0539">Nucleus</keyword>
<dbReference type="VEuPathDB" id="FungiDB:SDRG_06735"/>
<evidence type="ECO:0000256" key="1">
    <source>
        <dbReference type="ARBA" id="ARBA00004123"/>
    </source>
</evidence>
<feature type="compositionally biased region" description="Acidic residues" evidence="11">
    <location>
        <begin position="286"/>
        <end position="301"/>
    </location>
</feature>
<keyword evidence="6" id="KW-0238">DNA-binding</keyword>
<dbReference type="InParanoid" id="T0QQ75"/>
<dbReference type="GO" id="GO:0005634">
    <property type="term" value="C:nucleus"/>
    <property type="evidence" value="ECO:0007669"/>
    <property type="project" value="UniProtKB-SubCell"/>
</dbReference>
<feature type="compositionally biased region" description="Polar residues" evidence="11">
    <location>
        <begin position="1"/>
        <end position="10"/>
    </location>
</feature>
<feature type="compositionally biased region" description="Acidic residues" evidence="11">
    <location>
        <begin position="439"/>
        <end position="452"/>
    </location>
</feature>
<sequence length="579" mass="62596">MATKATQTPAPGNEDPSMEPTEMRLVVARGPKRSRGPATVPPKAPTGRSARVRKPTTTYTPVIEAKKVGRGRPPGSKSGAATAKDPVKRLLNRVRARLSQLRYHTTYIETYEADGWRKRSTEKLKPSGELEKTRRKLRYGKQMLLVDIRSFQEHYAAHRPLPRDAGEMNEEDILCAKCLLSTTAPDNDILICESPGCNRVYHQQCLEPVLLTKDLPAEDVDWYCHLCRGIFEALRLTNLSFGTAWMAVEEVFPDLEAETTAAETDLIPSDSDDEDFTGVDSKDEASGDGESGDGGSEEAMSDSEIAFHKQALATVEPSSGPQATKSANGDDAVLVTGKRKRSVVDYQALLAQMPADDDDDNDENEYAPPDESLSDHSNASSSDEEDEEDLATLIVEGKRKRTLVDYLALNGQLFPNDAAGDEEGDVEYAPSKLETIAESSDEDMAAGNDDELPPQVKEKRKPGRPRKPVDPNAPPRKRGRPPTKHLKLAAAAGTISSSTSAANTETAPLLKREHPTGEAEQGPPLKRNSSPHVEGTAASSPGDSSMSLPISLAPSTGPAALGKRQRTPVDYVALNGASP</sequence>